<accession>A0A8S9ISX3</accession>
<protein>
    <submittedName>
        <fullName evidence="2">Uncharacterized protein</fullName>
    </submittedName>
</protein>
<evidence type="ECO:0000313" key="2">
    <source>
        <dbReference type="EMBL" id="KAF2572136.1"/>
    </source>
</evidence>
<name>A0A8S9ISX3_BRACR</name>
<feature type="compositionally biased region" description="Basic and acidic residues" evidence="1">
    <location>
        <begin position="90"/>
        <end position="99"/>
    </location>
</feature>
<gene>
    <name evidence="2" type="ORF">F2Q70_00001967</name>
</gene>
<sequence>MVNRLNQKQINKRVLASLSLPLFAIKVKNQRTTQANLFTRCTLIYSPERERHPSTASLSEIKVTNNGESLEPKTDQQESSSELITSSVKPESHRRDDPT</sequence>
<dbReference type="EMBL" id="QGKY02001015">
    <property type="protein sequence ID" value="KAF2572136.1"/>
    <property type="molecule type" value="Genomic_DNA"/>
</dbReference>
<evidence type="ECO:0000256" key="1">
    <source>
        <dbReference type="SAM" id="MobiDB-lite"/>
    </source>
</evidence>
<dbReference type="AlphaFoldDB" id="A0A8S9ISX3"/>
<feature type="compositionally biased region" description="Polar residues" evidence="1">
    <location>
        <begin position="77"/>
        <end position="89"/>
    </location>
</feature>
<proteinExistence type="predicted"/>
<comment type="caution">
    <text evidence="2">The sequence shown here is derived from an EMBL/GenBank/DDBJ whole genome shotgun (WGS) entry which is preliminary data.</text>
</comment>
<feature type="region of interest" description="Disordered" evidence="1">
    <location>
        <begin position="49"/>
        <end position="99"/>
    </location>
</feature>
<organism evidence="2">
    <name type="scientific">Brassica cretica</name>
    <name type="common">Mustard</name>
    <dbReference type="NCBI Taxonomy" id="69181"/>
    <lineage>
        <taxon>Eukaryota</taxon>
        <taxon>Viridiplantae</taxon>
        <taxon>Streptophyta</taxon>
        <taxon>Embryophyta</taxon>
        <taxon>Tracheophyta</taxon>
        <taxon>Spermatophyta</taxon>
        <taxon>Magnoliopsida</taxon>
        <taxon>eudicotyledons</taxon>
        <taxon>Gunneridae</taxon>
        <taxon>Pentapetalae</taxon>
        <taxon>rosids</taxon>
        <taxon>malvids</taxon>
        <taxon>Brassicales</taxon>
        <taxon>Brassicaceae</taxon>
        <taxon>Brassiceae</taxon>
        <taxon>Brassica</taxon>
    </lineage>
</organism>
<feature type="compositionally biased region" description="Polar residues" evidence="1">
    <location>
        <begin position="54"/>
        <end position="68"/>
    </location>
</feature>
<reference evidence="2" key="1">
    <citation type="submission" date="2019-12" db="EMBL/GenBank/DDBJ databases">
        <title>Genome sequencing and annotation of Brassica cretica.</title>
        <authorList>
            <person name="Studholme D.J."/>
            <person name="Sarris P.F."/>
        </authorList>
    </citation>
    <scope>NUCLEOTIDE SEQUENCE</scope>
    <source>
        <strain evidence="2">PFS-102/07</strain>
        <tissue evidence="2">Leaf</tissue>
    </source>
</reference>